<dbReference type="AlphaFoldDB" id="A0A3N4GDC3"/>
<dbReference type="EMBL" id="RKMG01000008">
    <property type="protein sequence ID" value="RPA60823.1"/>
    <property type="molecule type" value="Genomic_DNA"/>
</dbReference>
<comment type="subcellular location">
    <subcellularLocation>
        <location evidence="5">Cytoplasm</location>
    </subcellularLocation>
    <text evidence="5">Localizes to the division site, in a FtsZ-dependent manner.</text>
</comment>
<keyword evidence="7" id="KW-1185">Reference proteome</keyword>
<dbReference type="InterPro" id="IPR038594">
    <property type="entry name" value="SepF-like_sf"/>
</dbReference>
<proteinExistence type="inferred from homology"/>
<keyword evidence="5" id="KW-0963">Cytoplasm</keyword>
<keyword evidence="1 5" id="KW-0132">Cell division</keyword>
<dbReference type="GO" id="GO:0000917">
    <property type="term" value="P:division septum assembly"/>
    <property type="evidence" value="ECO:0007669"/>
    <property type="project" value="UniProtKB-KW"/>
</dbReference>
<dbReference type="OrthoDB" id="9815206at2"/>
<evidence type="ECO:0000313" key="6">
    <source>
        <dbReference type="EMBL" id="RPA60823.1"/>
    </source>
</evidence>
<dbReference type="HAMAP" id="MF_01197">
    <property type="entry name" value="SepF"/>
    <property type="match status" value="1"/>
</dbReference>
<evidence type="ECO:0000313" key="7">
    <source>
        <dbReference type="Proteomes" id="UP000273977"/>
    </source>
</evidence>
<evidence type="ECO:0000256" key="1">
    <source>
        <dbReference type="ARBA" id="ARBA00022618"/>
    </source>
</evidence>
<comment type="similarity">
    <text evidence="5">Belongs to the SepF family.</text>
</comment>
<comment type="function">
    <text evidence="4 5">Cell division protein that is part of the divisome complex and is recruited early to the Z-ring. Probably stimulates Z-ring formation, perhaps through the cross-linking of FtsZ protofilaments. Its function overlaps with FtsA.</text>
</comment>
<dbReference type="GO" id="GO:0043093">
    <property type="term" value="P:FtsZ-dependent cytokinesis"/>
    <property type="evidence" value="ECO:0007669"/>
    <property type="project" value="UniProtKB-UniRule"/>
</dbReference>
<dbReference type="Pfam" id="PF04472">
    <property type="entry name" value="SepF"/>
    <property type="match status" value="1"/>
</dbReference>
<comment type="subunit">
    <text evidence="5">Homodimer. Interacts with FtsZ.</text>
</comment>
<protein>
    <recommendedName>
        <fullName evidence="5">Cell division protein SepF</fullName>
    </recommendedName>
</protein>
<reference evidence="6 7" key="1">
    <citation type="submission" date="2018-11" db="EMBL/GenBank/DDBJ databases">
        <title>Aerococcus sp. SJQ22, whole genome shotgun sequence.</title>
        <authorList>
            <person name="Sun L."/>
            <person name="Gao X."/>
            <person name="Chen W."/>
            <person name="Huang K."/>
        </authorList>
    </citation>
    <scope>NUCLEOTIDE SEQUENCE [LARGE SCALE GENOMIC DNA]</scope>
    <source>
        <strain evidence="6 7">SJQ22</strain>
    </source>
</reference>
<dbReference type="Proteomes" id="UP000273977">
    <property type="component" value="Unassembled WGS sequence"/>
</dbReference>
<keyword evidence="3 5" id="KW-0131">Cell cycle</keyword>
<dbReference type="PANTHER" id="PTHR35798">
    <property type="entry name" value="CELL DIVISION PROTEIN SEPF"/>
    <property type="match status" value="1"/>
</dbReference>
<evidence type="ECO:0000256" key="3">
    <source>
        <dbReference type="ARBA" id="ARBA00023306"/>
    </source>
</evidence>
<accession>A0A3N4GDC3</accession>
<keyword evidence="2 5" id="KW-0717">Septation</keyword>
<evidence type="ECO:0000256" key="4">
    <source>
        <dbReference type="ARBA" id="ARBA00044936"/>
    </source>
</evidence>
<evidence type="ECO:0000256" key="2">
    <source>
        <dbReference type="ARBA" id="ARBA00023210"/>
    </source>
</evidence>
<organism evidence="6 7">
    <name type="scientific">Aerococcus agrisoli</name>
    <dbReference type="NCBI Taxonomy" id="2487350"/>
    <lineage>
        <taxon>Bacteria</taxon>
        <taxon>Bacillati</taxon>
        <taxon>Bacillota</taxon>
        <taxon>Bacilli</taxon>
        <taxon>Lactobacillales</taxon>
        <taxon>Aerococcaceae</taxon>
        <taxon>Aerococcus</taxon>
    </lineage>
</organism>
<dbReference type="RefSeq" id="WP_123779649.1">
    <property type="nucleotide sequence ID" value="NZ_RKMG01000008.1"/>
</dbReference>
<sequence length="191" mass="21574">MALKDFFSNIFGNDDENYDDDYEAYEAQDGIENQAPYTSQEPAYTAPIVDKQVNTQQATKEQNKVMANDANRNNVVNINETRKTSATVEVFKPRIFAEAERISQSLLAGKSVVLNLAQMSDDDARRFVDYMTGVVYAINGDLQRVASDVFIAVPETVHIEGLYEEYTNNHAASKATRERGNIWEREGESRE</sequence>
<gene>
    <name evidence="5" type="primary">sepF</name>
    <name evidence="6" type="ORF">EF384_03750</name>
</gene>
<dbReference type="InterPro" id="IPR007561">
    <property type="entry name" value="Cell_div_SepF/SepF-rel"/>
</dbReference>
<dbReference type="PANTHER" id="PTHR35798:SF1">
    <property type="entry name" value="CELL DIVISION PROTEIN SEPF"/>
    <property type="match status" value="1"/>
</dbReference>
<dbReference type="InterPro" id="IPR023052">
    <property type="entry name" value="Cell_div_SepF"/>
</dbReference>
<evidence type="ECO:0000256" key="5">
    <source>
        <dbReference type="HAMAP-Rule" id="MF_01197"/>
    </source>
</evidence>
<name>A0A3N4GDC3_9LACT</name>
<dbReference type="GO" id="GO:0005737">
    <property type="term" value="C:cytoplasm"/>
    <property type="evidence" value="ECO:0007669"/>
    <property type="project" value="UniProtKB-SubCell"/>
</dbReference>
<dbReference type="Gene3D" id="3.30.110.150">
    <property type="entry name" value="SepF-like protein"/>
    <property type="match status" value="1"/>
</dbReference>
<comment type="caution">
    <text evidence="6">The sequence shown here is derived from an EMBL/GenBank/DDBJ whole genome shotgun (WGS) entry which is preliminary data.</text>
</comment>